<dbReference type="PANTHER" id="PTHR38442">
    <property type="entry name" value="INNER MEMBRANE PROTEIN-RELATED"/>
    <property type="match status" value="1"/>
</dbReference>
<feature type="transmembrane region" description="Helical" evidence="1">
    <location>
        <begin position="89"/>
        <end position="111"/>
    </location>
</feature>
<evidence type="ECO:0000313" key="3">
    <source>
        <dbReference type="Proteomes" id="UP000198802"/>
    </source>
</evidence>
<feature type="transmembrane region" description="Helical" evidence="1">
    <location>
        <begin position="433"/>
        <end position="452"/>
    </location>
</feature>
<gene>
    <name evidence="2" type="ORF">Ga0074812_10176</name>
</gene>
<evidence type="ECO:0000256" key="1">
    <source>
        <dbReference type="SAM" id="Phobius"/>
    </source>
</evidence>
<dbReference type="AlphaFoldDB" id="A0A0S4QG51"/>
<dbReference type="PANTHER" id="PTHR38442:SF1">
    <property type="entry name" value="INNER MEMBRANE PROTEIN"/>
    <property type="match status" value="1"/>
</dbReference>
<keyword evidence="1" id="KW-0472">Membrane</keyword>
<feature type="transmembrane region" description="Helical" evidence="1">
    <location>
        <begin position="58"/>
        <end position="77"/>
    </location>
</feature>
<keyword evidence="1" id="KW-0812">Transmembrane</keyword>
<reference evidence="3" key="1">
    <citation type="submission" date="2015-11" db="EMBL/GenBank/DDBJ databases">
        <authorList>
            <person name="Varghese N."/>
        </authorList>
    </citation>
    <scope>NUCLEOTIDE SEQUENCE [LARGE SCALE GENOMIC DNA]</scope>
    <source>
        <strain evidence="3">DSM 45899</strain>
    </source>
</reference>
<keyword evidence="1" id="KW-1133">Transmembrane helix</keyword>
<accession>A0A0S4QG51</accession>
<dbReference type="EMBL" id="FAOZ01000001">
    <property type="protein sequence ID" value="CUU53578.1"/>
    <property type="molecule type" value="Genomic_DNA"/>
</dbReference>
<dbReference type="Pfam" id="PF04286">
    <property type="entry name" value="DUF445"/>
    <property type="match status" value="1"/>
</dbReference>
<dbReference type="GO" id="GO:0005886">
    <property type="term" value="C:plasma membrane"/>
    <property type="evidence" value="ECO:0007669"/>
    <property type="project" value="TreeGrafter"/>
</dbReference>
<dbReference type="InterPro" id="IPR007383">
    <property type="entry name" value="DUF445"/>
</dbReference>
<sequence length="457" mass="49334">MARDAARTEPAVGVDVGVPPGAAMPGGLSGEGLPGGGLPGGDADAESRMRGGLRRMRAIATTLLAFMVTVYVLTWRWDVSGAPGWVSYVAAAAEAGTVGALADWFAVTALFRHPLGLPIPHTAIIPRRKDALGRGLQNFVGTHFLSEEVVREKVDQLGVAARAGDWLARPANAERVTTEISTRAATMISGIEDDLVRELVEKSVLPRLLERRWAGALGLALDRVVSEGTHHHLIDLLVDQLADWLAANPETVLRLVREQAPAWTPRWLDEAVAARAYAEALRFAADLRNDRGHRLRRALDSFLLTFAERLRTDPELGDKVEALKRRIVAHPEADRAVTAIWVTARGVLLDLTTDPAGAARTRATEALAAFGARLVSEPDLAATVNRAAADVATRAVRRYRAEIAAVIGDTVARWEPDETSRRIELHVGRDLQFIRINGTVVGALAGLVIHLVTEVLL</sequence>
<evidence type="ECO:0000313" key="2">
    <source>
        <dbReference type="EMBL" id="CUU53578.1"/>
    </source>
</evidence>
<name>A0A0S4QG51_9ACTN</name>
<proteinExistence type="predicted"/>
<protein>
    <submittedName>
        <fullName evidence="2">Uncharacterized membrane-anchored protein YjiN, DUF445 family</fullName>
    </submittedName>
</protein>
<organism evidence="2 3">
    <name type="scientific">Parafrankia irregularis</name>
    <dbReference type="NCBI Taxonomy" id="795642"/>
    <lineage>
        <taxon>Bacteria</taxon>
        <taxon>Bacillati</taxon>
        <taxon>Actinomycetota</taxon>
        <taxon>Actinomycetes</taxon>
        <taxon>Frankiales</taxon>
        <taxon>Frankiaceae</taxon>
        <taxon>Parafrankia</taxon>
    </lineage>
</organism>
<dbReference type="Proteomes" id="UP000198802">
    <property type="component" value="Unassembled WGS sequence"/>
</dbReference>
<keyword evidence="3" id="KW-1185">Reference proteome</keyword>